<evidence type="ECO:0000313" key="3">
    <source>
        <dbReference type="Proteomes" id="UP001433638"/>
    </source>
</evidence>
<feature type="transmembrane region" description="Helical" evidence="1">
    <location>
        <begin position="126"/>
        <end position="143"/>
    </location>
</feature>
<feature type="transmembrane region" description="Helical" evidence="1">
    <location>
        <begin position="20"/>
        <end position="42"/>
    </location>
</feature>
<reference evidence="2" key="1">
    <citation type="submission" date="2024-06" db="EMBL/GenBank/DDBJ databases">
        <title>Genome sequence of Vogesella sp. MAHUQ-64.</title>
        <authorList>
            <person name="Huq M.A."/>
        </authorList>
    </citation>
    <scope>NUCLEOTIDE SEQUENCE</scope>
    <source>
        <strain evidence="2">MAHUQ-64</strain>
    </source>
</reference>
<feature type="transmembrane region" description="Helical" evidence="1">
    <location>
        <begin position="87"/>
        <end position="106"/>
    </location>
</feature>
<evidence type="ECO:0000256" key="1">
    <source>
        <dbReference type="SAM" id="Phobius"/>
    </source>
</evidence>
<sequence length="237" mass="26439">MNEHKEQFSAIRKIADISAIVIFIIIFSTAIAVEIASIFYALGNYTKSSIFFASVLISIPIMIFDPANAADAPQRPDNQSSSIREGFDLLSGTFVGFLLTSFFLAAKDNWSKVAQQIVEIFIGNPVFSQVIIVTIVASFLFIFRLKFRFWYGLSESLCGIVVAISKSQSSLSGIFNTNYLLIILTASVYLIVRGFDNMHQGIYSIKSPLHYKNWLPKHKTKSLHNDIQTQNIGSPHA</sequence>
<dbReference type="RefSeq" id="WP_349583929.1">
    <property type="nucleotide sequence ID" value="NZ_JBEFLD010000002.1"/>
</dbReference>
<protein>
    <submittedName>
        <fullName evidence="2">Uncharacterized protein</fullName>
    </submittedName>
</protein>
<evidence type="ECO:0000313" key="2">
    <source>
        <dbReference type="EMBL" id="MEQ6289619.1"/>
    </source>
</evidence>
<proteinExistence type="predicted"/>
<dbReference type="Proteomes" id="UP001433638">
    <property type="component" value="Unassembled WGS sequence"/>
</dbReference>
<keyword evidence="1" id="KW-1133">Transmembrane helix</keyword>
<gene>
    <name evidence="2" type="ORF">ABNW52_03220</name>
</gene>
<name>A0ABV1M3U8_9NEIS</name>
<accession>A0ABV1M3U8</accession>
<organism evidence="2 3">
    <name type="scientific">Vogesella oryzagri</name>
    <dbReference type="NCBI Taxonomy" id="3160864"/>
    <lineage>
        <taxon>Bacteria</taxon>
        <taxon>Pseudomonadati</taxon>
        <taxon>Pseudomonadota</taxon>
        <taxon>Betaproteobacteria</taxon>
        <taxon>Neisseriales</taxon>
        <taxon>Chromobacteriaceae</taxon>
        <taxon>Vogesella</taxon>
    </lineage>
</organism>
<keyword evidence="1" id="KW-0812">Transmembrane</keyword>
<feature type="transmembrane region" description="Helical" evidence="1">
    <location>
        <begin position="150"/>
        <end position="167"/>
    </location>
</feature>
<comment type="caution">
    <text evidence="2">The sequence shown here is derived from an EMBL/GenBank/DDBJ whole genome shotgun (WGS) entry which is preliminary data.</text>
</comment>
<dbReference type="EMBL" id="JBEFLD010000002">
    <property type="protein sequence ID" value="MEQ6289619.1"/>
    <property type="molecule type" value="Genomic_DNA"/>
</dbReference>
<keyword evidence="1" id="KW-0472">Membrane</keyword>
<keyword evidence="3" id="KW-1185">Reference proteome</keyword>
<feature type="transmembrane region" description="Helical" evidence="1">
    <location>
        <begin position="173"/>
        <end position="192"/>
    </location>
</feature>
<feature type="transmembrane region" description="Helical" evidence="1">
    <location>
        <begin position="48"/>
        <end position="67"/>
    </location>
</feature>